<gene>
    <name evidence="3" type="ORF">ASPZODRAFT_134578</name>
</gene>
<evidence type="ECO:0000313" key="4">
    <source>
        <dbReference type="Proteomes" id="UP000184188"/>
    </source>
</evidence>
<dbReference type="OrthoDB" id="3557178at2759"/>
<accession>A0A1L9SDC5</accession>
<proteinExistence type="predicted"/>
<protein>
    <recommendedName>
        <fullName evidence="5">Mid2 domain-containing protein</fullName>
    </recommendedName>
</protein>
<organism evidence="3 4">
    <name type="scientific">Penicilliopsis zonata CBS 506.65</name>
    <dbReference type="NCBI Taxonomy" id="1073090"/>
    <lineage>
        <taxon>Eukaryota</taxon>
        <taxon>Fungi</taxon>
        <taxon>Dikarya</taxon>
        <taxon>Ascomycota</taxon>
        <taxon>Pezizomycotina</taxon>
        <taxon>Eurotiomycetes</taxon>
        <taxon>Eurotiomycetidae</taxon>
        <taxon>Eurotiales</taxon>
        <taxon>Aspergillaceae</taxon>
        <taxon>Penicilliopsis</taxon>
    </lineage>
</organism>
<keyword evidence="2" id="KW-0812">Transmembrane</keyword>
<keyword evidence="2" id="KW-1133">Transmembrane helix</keyword>
<feature type="compositionally biased region" description="Polar residues" evidence="1">
    <location>
        <begin position="46"/>
        <end position="70"/>
    </location>
</feature>
<name>A0A1L9SDC5_9EURO</name>
<feature type="region of interest" description="Disordered" evidence="1">
    <location>
        <begin position="115"/>
        <end position="161"/>
    </location>
</feature>
<dbReference type="GeneID" id="34610034"/>
<evidence type="ECO:0000256" key="2">
    <source>
        <dbReference type="SAM" id="Phobius"/>
    </source>
</evidence>
<keyword evidence="2" id="KW-0472">Membrane</keyword>
<feature type="region of interest" description="Disordered" evidence="1">
    <location>
        <begin position="46"/>
        <end position="78"/>
    </location>
</feature>
<sequence length="161" mass="17130">MTIFQTSPDGTPTATNIDCRNNWQAFTIYQELEVLFTTELSTASSTISTTPGVTTPSATRPSVTATTSPIPTAGPAGKSNKSWIAGAVIGPIAGIILATVVFWLRRRRARHLKLSSVSHTQPPPAELHEGLPGPVELPSSRNKHAIVPAELASDDNPRELP</sequence>
<dbReference type="EMBL" id="KV878346">
    <property type="protein sequence ID" value="OJJ45181.1"/>
    <property type="molecule type" value="Genomic_DNA"/>
</dbReference>
<feature type="transmembrane region" description="Helical" evidence="2">
    <location>
        <begin position="83"/>
        <end position="104"/>
    </location>
</feature>
<dbReference type="Proteomes" id="UP000184188">
    <property type="component" value="Unassembled WGS sequence"/>
</dbReference>
<evidence type="ECO:0000313" key="3">
    <source>
        <dbReference type="EMBL" id="OJJ45181.1"/>
    </source>
</evidence>
<dbReference type="VEuPathDB" id="FungiDB:ASPZODRAFT_134578"/>
<dbReference type="AlphaFoldDB" id="A0A1L9SDC5"/>
<evidence type="ECO:0000256" key="1">
    <source>
        <dbReference type="SAM" id="MobiDB-lite"/>
    </source>
</evidence>
<keyword evidence="4" id="KW-1185">Reference proteome</keyword>
<dbReference type="RefSeq" id="XP_022579691.1">
    <property type="nucleotide sequence ID" value="XM_022723569.1"/>
</dbReference>
<dbReference type="STRING" id="1073090.A0A1L9SDC5"/>
<dbReference type="CDD" id="cd12087">
    <property type="entry name" value="TM_EGFR-like"/>
    <property type="match status" value="1"/>
</dbReference>
<evidence type="ECO:0008006" key="5">
    <source>
        <dbReference type="Google" id="ProtNLM"/>
    </source>
</evidence>
<reference evidence="4" key="1">
    <citation type="journal article" date="2017" name="Genome Biol.">
        <title>Comparative genomics reveals high biological diversity and specific adaptations in the industrially and medically important fungal genus Aspergillus.</title>
        <authorList>
            <person name="de Vries R.P."/>
            <person name="Riley R."/>
            <person name="Wiebenga A."/>
            <person name="Aguilar-Osorio G."/>
            <person name="Amillis S."/>
            <person name="Uchima C.A."/>
            <person name="Anderluh G."/>
            <person name="Asadollahi M."/>
            <person name="Askin M."/>
            <person name="Barry K."/>
            <person name="Battaglia E."/>
            <person name="Bayram O."/>
            <person name="Benocci T."/>
            <person name="Braus-Stromeyer S.A."/>
            <person name="Caldana C."/>
            <person name="Canovas D."/>
            <person name="Cerqueira G.C."/>
            <person name="Chen F."/>
            <person name="Chen W."/>
            <person name="Choi C."/>
            <person name="Clum A."/>
            <person name="Dos Santos R.A."/>
            <person name="Damasio A.R."/>
            <person name="Diallinas G."/>
            <person name="Emri T."/>
            <person name="Fekete E."/>
            <person name="Flipphi M."/>
            <person name="Freyberg S."/>
            <person name="Gallo A."/>
            <person name="Gournas C."/>
            <person name="Habgood R."/>
            <person name="Hainaut M."/>
            <person name="Harispe M.L."/>
            <person name="Henrissat B."/>
            <person name="Hilden K.S."/>
            <person name="Hope R."/>
            <person name="Hossain A."/>
            <person name="Karabika E."/>
            <person name="Karaffa L."/>
            <person name="Karanyi Z."/>
            <person name="Krasevec N."/>
            <person name="Kuo A."/>
            <person name="Kusch H."/>
            <person name="LaButti K."/>
            <person name="Lagendijk E.L."/>
            <person name="Lapidus A."/>
            <person name="Levasseur A."/>
            <person name="Lindquist E."/>
            <person name="Lipzen A."/>
            <person name="Logrieco A.F."/>
            <person name="MacCabe A."/>
            <person name="Maekelae M.R."/>
            <person name="Malavazi I."/>
            <person name="Melin P."/>
            <person name="Meyer V."/>
            <person name="Mielnichuk N."/>
            <person name="Miskei M."/>
            <person name="Molnar A.P."/>
            <person name="Mule G."/>
            <person name="Ngan C.Y."/>
            <person name="Orejas M."/>
            <person name="Orosz E."/>
            <person name="Ouedraogo J.P."/>
            <person name="Overkamp K.M."/>
            <person name="Park H.-S."/>
            <person name="Perrone G."/>
            <person name="Piumi F."/>
            <person name="Punt P.J."/>
            <person name="Ram A.F."/>
            <person name="Ramon A."/>
            <person name="Rauscher S."/>
            <person name="Record E."/>
            <person name="Riano-Pachon D.M."/>
            <person name="Robert V."/>
            <person name="Roehrig J."/>
            <person name="Ruller R."/>
            <person name="Salamov A."/>
            <person name="Salih N.S."/>
            <person name="Samson R.A."/>
            <person name="Sandor E."/>
            <person name="Sanguinetti M."/>
            <person name="Schuetze T."/>
            <person name="Sepcic K."/>
            <person name="Shelest E."/>
            <person name="Sherlock G."/>
            <person name="Sophianopoulou V."/>
            <person name="Squina F.M."/>
            <person name="Sun H."/>
            <person name="Susca A."/>
            <person name="Todd R.B."/>
            <person name="Tsang A."/>
            <person name="Unkles S.E."/>
            <person name="van de Wiele N."/>
            <person name="van Rossen-Uffink D."/>
            <person name="Oliveira J.V."/>
            <person name="Vesth T.C."/>
            <person name="Visser J."/>
            <person name="Yu J.-H."/>
            <person name="Zhou M."/>
            <person name="Andersen M.R."/>
            <person name="Archer D.B."/>
            <person name="Baker S.E."/>
            <person name="Benoit I."/>
            <person name="Brakhage A.A."/>
            <person name="Braus G.H."/>
            <person name="Fischer R."/>
            <person name="Frisvad J.C."/>
            <person name="Goldman G.H."/>
            <person name="Houbraken J."/>
            <person name="Oakley B."/>
            <person name="Pocsi I."/>
            <person name="Scazzocchio C."/>
            <person name="Seiboth B."/>
            <person name="vanKuyk P.A."/>
            <person name="Wortman J."/>
            <person name="Dyer P.S."/>
            <person name="Grigoriev I.V."/>
        </authorList>
    </citation>
    <scope>NUCLEOTIDE SEQUENCE [LARGE SCALE GENOMIC DNA]</scope>
    <source>
        <strain evidence="4">CBS 506.65</strain>
    </source>
</reference>